<evidence type="ECO:0000256" key="4">
    <source>
        <dbReference type="SAM" id="SignalP"/>
    </source>
</evidence>
<evidence type="ECO:0000313" key="6">
    <source>
        <dbReference type="Proteomes" id="UP000789524"/>
    </source>
</evidence>
<evidence type="ECO:0000313" key="5">
    <source>
        <dbReference type="EMBL" id="CAG9573489.1"/>
    </source>
</evidence>
<keyword evidence="2" id="KW-0677">Repeat</keyword>
<dbReference type="GO" id="GO:0005213">
    <property type="term" value="F:structural constituent of egg chorion"/>
    <property type="evidence" value="ECO:0007669"/>
    <property type="project" value="InterPro"/>
</dbReference>
<gene>
    <name evidence="5" type="ORF">DCHRY22_LOCUS10472</name>
</gene>
<comment type="caution">
    <text evidence="5">The sequence shown here is derived from an EMBL/GenBank/DDBJ whole genome shotgun (WGS) entry which is preliminary data.</text>
</comment>
<dbReference type="InterPro" id="IPR002635">
    <property type="entry name" value="Chorion"/>
</dbReference>
<dbReference type="EMBL" id="CAKASE010000070">
    <property type="protein sequence ID" value="CAG9573489.1"/>
    <property type="molecule type" value="Genomic_DNA"/>
</dbReference>
<dbReference type="GO" id="GO:0042600">
    <property type="term" value="C:egg chorion"/>
    <property type="evidence" value="ECO:0007669"/>
    <property type="project" value="InterPro"/>
</dbReference>
<dbReference type="OrthoDB" id="7485251at2759"/>
<protein>
    <submittedName>
        <fullName evidence="5">(African queen) hypothetical protein</fullName>
    </submittedName>
</protein>
<reference evidence="5" key="1">
    <citation type="submission" date="2021-09" db="EMBL/GenBank/DDBJ databases">
        <authorList>
            <person name="Martin H S."/>
        </authorList>
    </citation>
    <scope>NUCLEOTIDE SEQUENCE</scope>
</reference>
<sequence>MKNLGVFLCIAFIKIVTSQVISYVPRNAIANPGLLAANQQNAMAANAMAANAMAANAMAANANSYRVVPSNAITVSKPPQNNIITNIPATQAAAANANIANAQAANAAMANVLNENAALAASRQELTGTVTNADLANIASSTFAGTNPNLAALASMANINGNIATFNFGNDGHGFTVTSGSPGNQGFGIQVLADALEVGGTVAVNGQIPIFGAVALNGNLPTDGSASVNYSCGRQASAPVPE</sequence>
<evidence type="ECO:0000256" key="1">
    <source>
        <dbReference type="ARBA" id="ARBA00005906"/>
    </source>
</evidence>
<organism evidence="5 6">
    <name type="scientific">Danaus chrysippus</name>
    <name type="common">African queen</name>
    <dbReference type="NCBI Taxonomy" id="151541"/>
    <lineage>
        <taxon>Eukaryota</taxon>
        <taxon>Metazoa</taxon>
        <taxon>Ecdysozoa</taxon>
        <taxon>Arthropoda</taxon>
        <taxon>Hexapoda</taxon>
        <taxon>Insecta</taxon>
        <taxon>Pterygota</taxon>
        <taxon>Neoptera</taxon>
        <taxon>Endopterygota</taxon>
        <taxon>Lepidoptera</taxon>
        <taxon>Glossata</taxon>
        <taxon>Ditrysia</taxon>
        <taxon>Papilionoidea</taxon>
        <taxon>Nymphalidae</taxon>
        <taxon>Danainae</taxon>
        <taxon>Danaini</taxon>
        <taxon>Danaina</taxon>
        <taxon>Danaus</taxon>
        <taxon>Anosia</taxon>
    </lineage>
</organism>
<dbReference type="AlphaFoldDB" id="A0A8J2R7M0"/>
<dbReference type="GO" id="GO:0007304">
    <property type="term" value="P:chorion-containing eggshell formation"/>
    <property type="evidence" value="ECO:0007669"/>
    <property type="project" value="InterPro"/>
</dbReference>
<keyword evidence="6" id="KW-1185">Reference proteome</keyword>
<proteinExistence type="inferred from homology"/>
<name>A0A8J2R7M0_9NEOP</name>
<feature type="signal peptide" evidence="4">
    <location>
        <begin position="1"/>
        <end position="18"/>
    </location>
</feature>
<dbReference type="Pfam" id="PF01723">
    <property type="entry name" value="Chorion_1"/>
    <property type="match status" value="1"/>
</dbReference>
<comment type="similarity">
    <text evidence="1 3">Belongs to the chorion protein family.</text>
</comment>
<dbReference type="Proteomes" id="UP000789524">
    <property type="component" value="Unassembled WGS sequence"/>
</dbReference>
<keyword evidence="4" id="KW-0732">Signal</keyword>
<accession>A0A8J2R7M0</accession>
<evidence type="ECO:0000256" key="3">
    <source>
        <dbReference type="RuleBase" id="RU004378"/>
    </source>
</evidence>
<evidence type="ECO:0000256" key="2">
    <source>
        <dbReference type="ARBA" id="ARBA00022737"/>
    </source>
</evidence>
<feature type="chain" id="PRO_5035291355" evidence="4">
    <location>
        <begin position="19"/>
        <end position="242"/>
    </location>
</feature>